<evidence type="ECO:0000313" key="2">
    <source>
        <dbReference type="EMBL" id="KAK9708396.1"/>
    </source>
</evidence>
<dbReference type="Proteomes" id="UP001479436">
    <property type="component" value="Unassembled WGS sequence"/>
</dbReference>
<dbReference type="Gene3D" id="3.40.390.10">
    <property type="entry name" value="Collagenase (Catalytic Domain)"/>
    <property type="match status" value="2"/>
</dbReference>
<keyword evidence="1" id="KW-0732">Signal</keyword>
<evidence type="ECO:0000313" key="3">
    <source>
        <dbReference type="Proteomes" id="UP001479436"/>
    </source>
</evidence>
<dbReference type="EMBL" id="JASJQH010007489">
    <property type="protein sequence ID" value="KAK9708396.1"/>
    <property type="molecule type" value="Genomic_DNA"/>
</dbReference>
<feature type="chain" id="PRO_5047364451" description="IgA peptidase M64-domain-containing protein" evidence="1">
    <location>
        <begin position="19"/>
        <end position="572"/>
    </location>
</feature>
<feature type="signal peptide" evidence="1">
    <location>
        <begin position="1"/>
        <end position="18"/>
    </location>
</feature>
<evidence type="ECO:0008006" key="4">
    <source>
        <dbReference type="Google" id="ProtNLM"/>
    </source>
</evidence>
<gene>
    <name evidence="2" type="ORF">K7432_009671</name>
</gene>
<sequence length="572" mass="64911">MRATSSLALLSLFSFAAANFPSSHHILASRDGNSCQILREGATQQMRSLTDSNDVFVEERPQKVDHHGLAPTHSGRILELIGQNPDVVRNRLNEYCSDVVEAPKKLVARAVADELIPIDQSGDPANRIDVVFMGDGYQEAEKQRFIDDMTRLTHDMFTGNTFASYLPLFNIWGLFRPSVDSGIGVGGKPKNTPFGLYRDGTELRGIYPAKEDEARAACNALKPYQCDFPSLIGNDDYYGGLGGEFVISTRSPTSGTVVLRHEMGHSFNDVGEEYDGGQVYDGVNSAPSLDKITWKKWLTGPLKEQRNVQRVQNYAWYDLAKGPYNVSFTSDGKYNRWFMKLSVSGAEVPDSFEAYLDGKRLPWKTSGILDRSFYTWFDDKNTLSAGNHTLVFKSGVAPQPGAPIRQLCSITLHEYGKESEYHWDNNYINAYPTFDYQKRKTYRPTNERCLMRDMSSEQFCAPCKEGLWEKFLSRVSLIDELKFTPDQNGKKVEISLVPIKLAHLREKRINNEKYTLNWFKNGKKQIQYTNKYKFTVPKKQATGEWTAELQFRTNEVRSDPKNLLTSKKSITI</sequence>
<dbReference type="InterPro" id="IPR019026">
    <property type="entry name" value="Peptidase_M64_IgA"/>
</dbReference>
<keyword evidence="3" id="KW-1185">Reference proteome</keyword>
<proteinExistence type="predicted"/>
<dbReference type="Pfam" id="PF09471">
    <property type="entry name" value="Peptidase_M64"/>
    <property type="match status" value="1"/>
</dbReference>
<organism evidence="2 3">
    <name type="scientific">Basidiobolus ranarum</name>
    <dbReference type="NCBI Taxonomy" id="34480"/>
    <lineage>
        <taxon>Eukaryota</taxon>
        <taxon>Fungi</taxon>
        <taxon>Fungi incertae sedis</taxon>
        <taxon>Zoopagomycota</taxon>
        <taxon>Entomophthoromycotina</taxon>
        <taxon>Basidiobolomycetes</taxon>
        <taxon>Basidiobolales</taxon>
        <taxon>Basidiobolaceae</taxon>
        <taxon>Basidiobolus</taxon>
    </lineage>
</organism>
<comment type="caution">
    <text evidence="2">The sequence shown here is derived from an EMBL/GenBank/DDBJ whole genome shotgun (WGS) entry which is preliminary data.</text>
</comment>
<evidence type="ECO:0000256" key="1">
    <source>
        <dbReference type="SAM" id="SignalP"/>
    </source>
</evidence>
<accession>A0ABR2VX39</accession>
<name>A0ABR2VX39_9FUNG</name>
<protein>
    <recommendedName>
        <fullName evidence="4">IgA peptidase M64-domain-containing protein</fullName>
    </recommendedName>
</protein>
<reference evidence="2 3" key="1">
    <citation type="submission" date="2023-04" db="EMBL/GenBank/DDBJ databases">
        <title>Genome of Basidiobolus ranarum AG-B5.</title>
        <authorList>
            <person name="Stajich J.E."/>
            <person name="Carter-House D."/>
            <person name="Gryganskyi A."/>
        </authorList>
    </citation>
    <scope>NUCLEOTIDE SEQUENCE [LARGE SCALE GENOMIC DNA]</scope>
    <source>
        <strain evidence="2 3">AG-B5</strain>
    </source>
</reference>
<dbReference type="InterPro" id="IPR024079">
    <property type="entry name" value="MetalloPept_cat_dom_sf"/>
</dbReference>